<dbReference type="Pfam" id="PF00575">
    <property type="entry name" value="S1"/>
    <property type="match status" value="1"/>
</dbReference>
<accession>A0A402B0P1</accession>
<dbReference type="SMART" id="SM00732">
    <property type="entry name" value="YqgFc"/>
    <property type="match status" value="1"/>
</dbReference>
<dbReference type="InterPro" id="IPR032639">
    <property type="entry name" value="Tex_YqgF"/>
</dbReference>
<dbReference type="InterPro" id="IPR023319">
    <property type="entry name" value="Tex-like_HTH_dom_sf"/>
</dbReference>
<dbReference type="EMBL" id="BIFT01000001">
    <property type="protein sequence ID" value="GCE24916.1"/>
    <property type="molecule type" value="Genomic_DNA"/>
</dbReference>
<dbReference type="Gene3D" id="1.10.3500.10">
    <property type="entry name" value="Tex N-terminal region-like"/>
    <property type="match status" value="1"/>
</dbReference>
<evidence type="ECO:0000313" key="2">
    <source>
        <dbReference type="EMBL" id="GCE24916.1"/>
    </source>
</evidence>
<dbReference type="InterPro" id="IPR041692">
    <property type="entry name" value="HHH_9"/>
</dbReference>
<dbReference type="InterPro" id="IPR037027">
    <property type="entry name" value="YqgF/RNaseH-like_dom_sf"/>
</dbReference>
<dbReference type="InterPro" id="IPR055179">
    <property type="entry name" value="Tex-like_central_region"/>
</dbReference>
<dbReference type="GO" id="GO:0006139">
    <property type="term" value="P:nucleobase-containing compound metabolic process"/>
    <property type="evidence" value="ECO:0007669"/>
    <property type="project" value="InterPro"/>
</dbReference>
<keyword evidence="3" id="KW-1185">Reference proteome</keyword>
<reference evidence="3" key="1">
    <citation type="submission" date="2018-12" db="EMBL/GenBank/DDBJ databases">
        <title>Tengunoibacter tsumagoiensis gen. nov., sp. nov., Dictyobacter kobayashii sp. nov., D. alpinus sp. nov., and D. joshuensis sp. nov. and description of Dictyobacteraceae fam. nov. within the order Ktedonobacterales isolated from Tengu-no-mugimeshi.</title>
        <authorList>
            <person name="Wang C.M."/>
            <person name="Zheng Y."/>
            <person name="Sakai Y."/>
            <person name="Toyoda A."/>
            <person name="Minakuchi Y."/>
            <person name="Abe K."/>
            <person name="Yokota A."/>
            <person name="Yabe S."/>
        </authorList>
    </citation>
    <scope>NUCLEOTIDE SEQUENCE [LARGE SCALE GENOMIC DNA]</scope>
    <source>
        <strain evidence="3">Uno16</strain>
    </source>
</reference>
<dbReference type="GO" id="GO:0005737">
    <property type="term" value="C:cytoplasm"/>
    <property type="evidence" value="ECO:0007669"/>
    <property type="project" value="UniProtKB-ARBA"/>
</dbReference>
<dbReference type="GO" id="GO:0006412">
    <property type="term" value="P:translation"/>
    <property type="evidence" value="ECO:0007669"/>
    <property type="project" value="TreeGrafter"/>
</dbReference>
<dbReference type="InterPro" id="IPR023323">
    <property type="entry name" value="Tex-like_dom_sf"/>
</dbReference>
<dbReference type="Pfam" id="PF09371">
    <property type="entry name" value="Tex_N"/>
    <property type="match status" value="1"/>
</dbReference>
<dbReference type="GO" id="GO:0003729">
    <property type="term" value="F:mRNA binding"/>
    <property type="evidence" value="ECO:0007669"/>
    <property type="project" value="UniProtKB-ARBA"/>
</dbReference>
<dbReference type="Gene3D" id="2.40.50.140">
    <property type="entry name" value="Nucleic acid-binding proteins"/>
    <property type="match status" value="1"/>
</dbReference>
<evidence type="ECO:0000259" key="1">
    <source>
        <dbReference type="PROSITE" id="PS50126"/>
    </source>
</evidence>
<dbReference type="InterPro" id="IPR006641">
    <property type="entry name" value="YqgF/RNaseH-like_dom"/>
</dbReference>
<dbReference type="SUPFAM" id="SSF158832">
    <property type="entry name" value="Tex N-terminal region-like"/>
    <property type="match status" value="1"/>
</dbReference>
<dbReference type="SUPFAM" id="SSF53098">
    <property type="entry name" value="Ribonuclease H-like"/>
    <property type="match status" value="1"/>
</dbReference>
<dbReference type="GO" id="GO:0003735">
    <property type="term" value="F:structural constituent of ribosome"/>
    <property type="evidence" value="ECO:0007669"/>
    <property type="project" value="TreeGrafter"/>
</dbReference>
<dbReference type="Pfam" id="PF22706">
    <property type="entry name" value="Tex_central_region"/>
    <property type="match status" value="1"/>
</dbReference>
<dbReference type="InterPro" id="IPR010994">
    <property type="entry name" value="RuvA_2-like"/>
</dbReference>
<sequence length="824" mass="90610">MSLETKNAKCYTGKRFPASSGQRLLLIYNGISGFIEPIHCPGKVGYRELATQESLNQTATTPGDVALTLSVEDIARALSVELSLGRGQIVRTIELIDEGNTTPFIARYRKEVTGSLDEVQIQTIADRAASLRALFERKQDVHRLIAGQGKLTPELATSIEAAKTLQEVEDLYLPYRPKRKTRASVAREKGLTPLAELILQQPEVAGNGDAMLEARAQPFLNAEKGVETSLEAYAGASDIVAEIIAEDAAVRGSVRTAFFKQSNVGAKVADPDKVAEKDPNGVYRLYYDFNESASRLVPHRVLALNRGEREDVLRVNIAFPYEQAKNDITAHYPVKSTSPFAPLLADAMEDGYKRLLAPAMEREVRVELTRKAEEHAINVFATNLRNLLLQPPLRGKKVLGIDPGFRTGCKLTVVDETGKYITSDTMYLYQADKASKLLRQMLTDYRISVIAIGNGTASRETEQLVAELLREMAEQQKDADFIGYMIVNEAGASVYSASEAAREEFPTLDATQRGTISIARRLQDPLAELVKIDPKAVGVGLYQHDVDQKELAATLERVVASCVNFAGVEVNSASAALLKHVSGINTRVANAIVKYREANGPFKTRKELMKVPGLGQATFVQAAGFLKISNGKEPLDNTFIHPESYDAARSLLTMLPEEEKTAKTAERIAQFRQRIKLQNSLGRLNRQRNNAVSGDENATWNDIAAKVGVGLPTLQDILENLEKPGLDPRDELPPPILRHDVLKMEDLQPGMVLQGTVRNVVDFGAFVDIGVKHDGLVHVSEMADRFVRDPLSVVAVGQVVQVRVLEIDLKRNRVQLSMRGITAS</sequence>
<dbReference type="Gene3D" id="1.10.10.650">
    <property type="entry name" value="RuvA domain 2-like"/>
    <property type="match status" value="1"/>
</dbReference>
<dbReference type="FunFam" id="3.30.420.140:FF:000001">
    <property type="entry name" value="RNA-binding transcriptional accessory protein"/>
    <property type="match status" value="1"/>
</dbReference>
<dbReference type="InterPro" id="IPR018974">
    <property type="entry name" value="Tex-like_N"/>
</dbReference>
<dbReference type="FunFam" id="2.40.50.140:FF:000051">
    <property type="entry name" value="RNA-binding transcriptional accessory protein"/>
    <property type="match status" value="1"/>
</dbReference>
<dbReference type="SMART" id="SM00316">
    <property type="entry name" value="S1"/>
    <property type="match status" value="1"/>
</dbReference>
<evidence type="ECO:0000313" key="3">
    <source>
        <dbReference type="Proteomes" id="UP000287171"/>
    </source>
</evidence>
<dbReference type="Gene3D" id="1.10.150.310">
    <property type="entry name" value="Tex RuvX-like domain-like"/>
    <property type="match status" value="1"/>
</dbReference>
<dbReference type="Pfam" id="PF17674">
    <property type="entry name" value="HHH_9"/>
    <property type="match status" value="1"/>
</dbReference>
<dbReference type="Proteomes" id="UP000287171">
    <property type="component" value="Unassembled WGS sequence"/>
</dbReference>
<dbReference type="CDD" id="cd05685">
    <property type="entry name" value="S1_Tex"/>
    <property type="match status" value="1"/>
</dbReference>
<comment type="caution">
    <text evidence="2">The sequence shown here is derived from an EMBL/GenBank/DDBJ whole genome shotgun (WGS) entry which is preliminary data.</text>
</comment>
<dbReference type="SUPFAM" id="SSF50249">
    <property type="entry name" value="Nucleic acid-binding proteins"/>
    <property type="match status" value="1"/>
</dbReference>
<feature type="domain" description="S1 motif" evidence="1">
    <location>
        <begin position="750"/>
        <end position="819"/>
    </location>
</feature>
<dbReference type="InterPro" id="IPR003029">
    <property type="entry name" value="S1_domain"/>
</dbReference>
<proteinExistence type="predicted"/>
<dbReference type="Gene3D" id="3.30.420.140">
    <property type="entry name" value="YqgF/RNase H-like domain"/>
    <property type="match status" value="1"/>
</dbReference>
<dbReference type="Pfam" id="PF16921">
    <property type="entry name" value="Tex_YqgF"/>
    <property type="match status" value="1"/>
</dbReference>
<dbReference type="PANTHER" id="PTHR10724:SF10">
    <property type="entry name" value="S1 RNA-BINDING DOMAIN-CONTAINING PROTEIN 1"/>
    <property type="match status" value="1"/>
</dbReference>
<dbReference type="InterPro" id="IPR012340">
    <property type="entry name" value="NA-bd_OB-fold"/>
</dbReference>
<dbReference type="Pfam" id="PF12836">
    <property type="entry name" value="HHH_3"/>
    <property type="match status" value="1"/>
</dbReference>
<dbReference type="SUPFAM" id="SSF47781">
    <property type="entry name" value="RuvA domain 2-like"/>
    <property type="match status" value="2"/>
</dbReference>
<dbReference type="PROSITE" id="PS50126">
    <property type="entry name" value="S1"/>
    <property type="match status" value="1"/>
</dbReference>
<dbReference type="FunFam" id="1.10.150.310:FF:000002">
    <property type="entry name" value="Putative transcription modulator/accessory protein"/>
    <property type="match status" value="1"/>
</dbReference>
<dbReference type="InterPro" id="IPR012337">
    <property type="entry name" value="RNaseH-like_sf"/>
</dbReference>
<dbReference type="InterPro" id="IPR044146">
    <property type="entry name" value="S1_Tex"/>
</dbReference>
<dbReference type="InterPro" id="IPR050437">
    <property type="entry name" value="Ribos_protein_bS1-like"/>
</dbReference>
<organism evidence="2 3">
    <name type="scientific">Dictyobacter alpinus</name>
    <dbReference type="NCBI Taxonomy" id="2014873"/>
    <lineage>
        <taxon>Bacteria</taxon>
        <taxon>Bacillati</taxon>
        <taxon>Chloroflexota</taxon>
        <taxon>Ktedonobacteria</taxon>
        <taxon>Ktedonobacterales</taxon>
        <taxon>Dictyobacteraceae</taxon>
        <taxon>Dictyobacter</taxon>
    </lineage>
</organism>
<dbReference type="AlphaFoldDB" id="A0A402B0P1"/>
<gene>
    <name evidence="2" type="ORF">KDA_04000</name>
</gene>
<protein>
    <submittedName>
        <fullName evidence="2">RNA-binding transcriptional accessory protein</fullName>
    </submittedName>
</protein>
<dbReference type="PANTHER" id="PTHR10724">
    <property type="entry name" value="30S RIBOSOMAL PROTEIN S1"/>
    <property type="match status" value="1"/>
</dbReference>
<dbReference type="FunFam" id="1.10.10.650:FF:000001">
    <property type="entry name" value="S1 RNA-binding domain 1"/>
    <property type="match status" value="1"/>
</dbReference>
<name>A0A402B0P1_9CHLR</name>